<gene>
    <name evidence="11" type="ORF">SASPL_150358</name>
</gene>
<feature type="region of interest" description="Disordered" evidence="9">
    <location>
        <begin position="1"/>
        <end position="32"/>
    </location>
</feature>
<feature type="compositionally biased region" description="Polar residues" evidence="9">
    <location>
        <begin position="1"/>
        <end position="11"/>
    </location>
</feature>
<keyword evidence="4" id="KW-0378">Hydrolase</keyword>
<evidence type="ECO:0000256" key="7">
    <source>
        <dbReference type="ARBA" id="ARBA00023295"/>
    </source>
</evidence>
<dbReference type="InterPro" id="IPR012341">
    <property type="entry name" value="6hp_glycosidase-like_sf"/>
</dbReference>
<feature type="domain" description="Glycoside hydrolase family 9" evidence="10">
    <location>
        <begin position="29"/>
        <end position="103"/>
    </location>
</feature>
<evidence type="ECO:0000256" key="8">
    <source>
        <dbReference type="ARBA" id="ARBA00023326"/>
    </source>
</evidence>
<keyword evidence="6" id="KW-0119">Carbohydrate metabolism</keyword>
<dbReference type="EMBL" id="PNBA02000020">
    <property type="protein sequence ID" value="KAG6388922.1"/>
    <property type="molecule type" value="Genomic_DNA"/>
</dbReference>
<sequence length="158" mass="17016">MPSPNPSSSSKARGPAASRLKKSAGDAAPDSPTAASLVDLTGGYYDAGDNVKFNLPMAYTTLSWSAIEYGKKLGPQVGEARAAIRCDFGDPNADHKCWERPEDDELLWGAGWLFTATNQMYYLNFLKSVGGNDGTDTFSWDNKYAGARVLLARVGQIN</sequence>
<dbReference type="GO" id="GO:0030245">
    <property type="term" value="P:cellulose catabolic process"/>
    <property type="evidence" value="ECO:0007669"/>
    <property type="project" value="UniProtKB-KW"/>
</dbReference>
<keyword evidence="7" id="KW-0326">Glycosidase</keyword>
<evidence type="ECO:0000256" key="2">
    <source>
        <dbReference type="ARBA" id="ARBA00007072"/>
    </source>
</evidence>
<accession>A0A8X8Z2S1</accession>
<comment type="similarity">
    <text evidence="2">Belongs to the glycosyl hydrolase 9 (cellulase E) family.</text>
</comment>
<name>A0A8X8Z2S1_SALSN</name>
<evidence type="ECO:0000313" key="12">
    <source>
        <dbReference type="Proteomes" id="UP000298416"/>
    </source>
</evidence>
<protein>
    <recommendedName>
        <fullName evidence="3">cellulase</fullName>
        <ecNumber evidence="3">3.2.1.4</ecNumber>
    </recommendedName>
</protein>
<proteinExistence type="inferred from homology"/>
<dbReference type="Proteomes" id="UP000298416">
    <property type="component" value="Unassembled WGS sequence"/>
</dbReference>
<comment type="catalytic activity">
    <reaction evidence="1">
        <text>Endohydrolysis of (1-&gt;4)-beta-D-glucosidic linkages in cellulose, lichenin and cereal beta-D-glucans.</text>
        <dbReference type="EC" id="3.2.1.4"/>
    </reaction>
</comment>
<comment type="caution">
    <text evidence="11">The sequence shown here is derived from an EMBL/GenBank/DDBJ whole genome shotgun (WGS) entry which is preliminary data.</text>
</comment>
<evidence type="ECO:0000256" key="5">
    <source>
        <dbReference type="ARBA" id="ARBA00023001"/>
    </source>
</evidence>
<evidence type="ECO:0000256" key="6">
    <source>
        <dbReference type="ARBA" id="ARBA00023277"/>
    </source>
</evidence>
<evidence type="ECO:0000256" key="1">
    <source>
        <dbReference type="ARBA" id="ARBA00000966"/>
    </source>
</evidence>
<keyword evidence="12" id="KW-1185">Reference proteome</keyword>
<dbReference type="EC" id="3.2.1.4" evidence="3"/>
<dbReference type="PANTHER" id="PTHR22298">
    <property type="entry name" value="ENDO-1,4-BETA-GLUCANASE"/>
    <property type="match status" value="1"/>
</dbReference>
<dbReference type="GO" id="GO:0008810">
    <property type="term" value="F:cellulase activity"/>
    <property type="evidence" value="ECO:0007669"/>
    <property type="project" value="UniProtKB-EC"/>
</dbReference>
<evidence type="ECO:0000256" key="9">
    <source>
        <dbReference type="SAM" id="MobiDB-lite"/>
    </source>
</evidence>
<dbReference type="InterPro" id="IPR001701">
    <property type="entry name" value="Glyco_hydro_9"/>
</dbReference>
<dbReference type="Pfam" id="PF00759">
    <property type="entry name" value="Glyco_hydro_9"/>
    <property type="match status" value="1"/>
</dbReference>
<dbReference type="InterPro" id="IPR008928">
    <property type="entry name" value="6-hairpin_glycosidase_sf"/>
</dbReference>
<keyword evidence="8" id="KW-0624">Polysaccharide degradation</keyword>
<evidence type="ECO:0000259" key="10">
    <source>
        <dbReference type="Pfam" id="PF00759"/>
    </source>
</evidence>
<evidence type="ECO:0000256" key="3">
    <source>
        <dbReference type="ARBA" id="ARBA00012601"/>
    </source>
</evidence>
<reference evidence="11" key="1">
    <citation type="submission" date="2018-01" db="EMBL/GenBank/DDBJ databases">
        <authorList>
            <person name="Mao J.F."/>
        </authorList>
    </citation>
    <scope>NUCLEOTIDE SEQUENCE</scope>
    <source>
        <strain evidence="11">Huo1</strain>
        <tissue evidence="11">Leaf</tissue>
    </source>
</reference>
<keyword evidence="5" id="KW-0136">Cellulose degradation</keyword>
<dbReference type="SUPFAM" id="SSF48208">
    <property type="entry name" value="Six-hairpin glycosidases"/>
    <property type="match status" value="1"/>
</dbReference>
<reference evidence="11" key="2">
    <citation type="submission" date="2020-08" db="EMBL/GenBank/DDBJ databases">
        <title>Plant Genome Project.</title>
        <authorList>
            <person name="Zhang R.-G."/>
        </authorList>
    </citation>
    <scope>NUCLEOTIDE SEQUENCE</scope>
    <source>
        <strain evidence="11">Huo1</strain>
        <tissue evidence="11">Leaf</tissue>
    </source>
</reference>
<organism evidence="11">
    <name type="scientific">Salvia splendens</name>
    <name type="common">Scarlet sage</name>
    <dbReference type="NCBI Taxonomy" id="180675"/>
    <lineage>
        <taxon>Eukaryota</taxon>
        <taxon>Viridiplantae</taxon>
        <taxon>Streptophyta</taxon>
        <taxon>Embryophyta</taxon>
        <taxon>Tracheophyta</taxon>
        <taxon>Spermatophyta</taxon>
        <taxon>Magnoliopsida</taxon>
        <taxon>eudicotyledons</taxon>
        <taxon>Gunneridae</taxon>
        <taxon>Pentapetalae</taxon>
        <taxon>asterids</taxon>
        <taxon>lamiids</taxon>
        <taxon>Lamiales</taxon>
        <taxon>Lamiaceae</taxon>
        <taxon>Nepetoideae</taxon>
        <taxon>Mentheae</taxon>
        <taxon>Salviinae</taxon>
        <taxon>Salvia</taxon>
        <taxon>Salvia subgen. Calosphace</taxon>
        <taxon>core Calosphace</taxon>
    </lineage>
</organism>
<evidence type="ECO:0000256" key="4">
    <source>
        <dbReference type="ARBA" id="ARBA00022801"/>
    </source>
</evidence>
<evidence type="ECO:0000313" key="11">
    <source>
        <dbReference type="EMBL" id="KAG6388922.1"/>
    </source>
</evidence>
<dbReference type="AlphaFoldDB" id="A0A8X8Z2S1"/>
<dbReference type="Gene3D" id="1.50.10.10">
    <property type="match status" value="2"/>
</dbReference>